<organism evidence="1 2">
    <name type="scientific">Colletotrichum costaricense</name>
    <dbReference type="NCBI Taxonomy" id="1209916"/>
    <lineage>
        <taxon>Eukaryota</taxon>
        <taxon>Fungi</taxon>
        <taxon>Dikarya</taxon>
        <taxon>Ascomycota</taxon>
        <taxon>Pezizomycotina</taxon>
        <taxon>Sordariomycetes</taxon>
        <taxon>Hypocreomycetidae</taxon>
        <taxon>Glomerellales</taxon>
        <taxon>Glomerellaceae</taxon>
        <taxon>Colletotrichum</taxon>
        <taxon>Colletotrichum acutatum species complex</taxon>
    </lineage>
</organism>
<reference evidence="1 2" key="1">
    <citation type="submission" date="2016-10" db="EMBL/GenBank/DDBJ databases">
        <title>The genome sequence of Colletotrichum fioriniae PJ7.</title>
        <authorList>
            <person name="Baroncelli R."/>
        </authorList>
    </citation>
    <scope>NUCLEOTIDE SEQUENCE [LARGE SCALE GENOMIC DNA]</scope>
    <source>
        <strain evidence="1 2">IMI 309622</strain>
    </source>
</reference>
<accession>A0AAI9YP01</accession>
<dbReference type="AlphaFoldDB" id="A0AAI9YP01"/>
<dbReference type="GeneID" id="85344013"/>
<dbReference type="Proteomes" id="UP001240678">
    <property type="component" value="Unassembled WGS sequence"/>
</dbReference>
<evidence type="ECO:0000313" key="1">
    <source>
        <dbReference type="EMBL" id="KAK1518060.1"/>
    </source>
</evidence>
<dbReference type="RefSeq" id="XP_060309409.1">
    <property type="nucleotide sequence ID" value="XM_060460466.1"/>
</dbReference>
<keyword evidence="2" id="KW-1185">Reference proteome</keyword>
<proteinExistence type="predicted"/>
<name>A0AAI9YP01_9PEZI</name>
<gene>
    <name evidence="1" type="ORF">CCOS01_12317</name>
</gene>
<dbReference type="EMBL" id="MOOE01000014">
    <property type="protein sequence ID" value="KAK1518060.1"/>
    <property type="molecule type" value="Genomic_DNA"/>
</dbReference>
<comment type="caution">
    <text evidence="1">The sequence shown here is derived from an EMBL/GenBank/DDBJ whole genome shotgun (WGS) entry which is preliminary data.</text>
</comment>
<sequence>MGTDTQSPSMSERYIGIQNPDLADYPCQAGQFRRKHCLQHRITHAPLKYLRNTEASVHVGFVTQESQGRAHIYPPIASRNNPFSLGTSQSMHEIYFISSRACTAGASRK</sequence>
<protein>
    <submittedName>
        <fullName evidence="1">Uncharacterized protein</fullName>
    </submittedName>
</protein>
<evidence type="ECO:0000313" key="2">
    <source>
        <dbReference type="Proteomes" id="UP001240678"/>
    </source>
</evidence>